<dbReference type="Proteomes" id="UP001256400">
    <property type="component" value="Chromosome"/>
</dbReference>
<evidence type="ECO:0000313" key="1">
    <source>
        <dbReference type="EMBL" id="WND06971.1"/>
    </source>
</evidence>
<sequence length="115" mass="12733">MAGGSQIIINKNGITIITPSKFEAKAGQHLFQQGSEVGVNVQGLPSFEPYNEKFKLTLPSGEEMSDVEYRVSSQEQSFVSTTDRKGLSKRINTPAEENLRVDLNWISLEVEDEGD</sequence>
<proteinExistence type="predicted"/>
<evidence type="ECO:0008006" key="3">
    <source>
        <dbReference type="Google" id="ProtNLM"/>
    </source>
</evidence>
<dbReference type="AlphaFoldDB" id="A0AB38YZY6"/>
<reference evidence="1" key="1">
    <citation type="submission" date="2023-09" db="EMBL/GenBank/DDBJ databases">
        <title>Acinetobacter soli.</title>
        <authorList>
            <person name="Kim B."/>
            <person name="Kim D."/>
            <person name="Park D."/>
        </authorList>
    </citation>
    <scope>NUCLEOTIDE SEQUENCE</scope>
    <source>
        <strain evidence="1">2023.05</strain>
    </source>
</reference>
<dbReference type="RefSeq" id="WP_055414753.1">
    <property type="nucleotide sequence ID" value="NZ_BHGE01000026.1"/>
</dbReference>
<dbReference type="EMBL" id="CP134206">
    <property type="protein sequence ID" value="WND06971.1"/>
    <property type="molecule type" value="Genomic_DNA"/>
</dbReference>
<evidence type="ECO:0000313" key="2">
    <source>
        <dbReference type="Proteomes" id="UP001256400"/>
    </source>
</evidence>
<protein>
    <recommendedName>
        <fullName evidence="3">DUF2345 domain-containing protein</fullName>
    </recommendedName>
</protein>
<organism evidence="1 2">
    <name type="scientific">Acinetobacter soli</name>
    <dbReference type="NCBI Taxonomy" id="487316"/>
    <lineage>
        <taxon>Bacteria</taxon>
        <taxon>Pseudomonadati</taxon>
        <taxon>Pseudomonadota</taxon>
        <taxon>Gammaproteobacteria</taxon>
        <taxon>Moraxellales</taxon>
        <taxon>Moraxellaceae</taxon>
        <taxon>Acinetobacter</taxon>
    </lineage>
</organism>
<name>A0AB38YZY6_9GAMM</name>
<accession>A0AB38YZY6</accession>
<gene>
    <name evidence="1" type="ORF">RHP80_07545</name>
</gene>